<evidence type="ECO:0000313" key="1">
    <source>
        <dbReference type="EMBL" id="TKR59941.1"/>
    </source>
</evidence>
<gene>
    <name evidence="1" type="ORF">L596_029545</name>
</gene>
<dbReference type="Proteomes" id="UP000298663">
    <property type="component" value="Unassembled WGS sequence"/>
</dbReference>
<name>A0A4U5LUY8_STECR</name>
<accession>A0A4U5LUY8</accession>
<reference evidence="1 2" key="2">
    <citation type="journal article" date="2019" name="G3 (Bethesda)">
        <title>Hybrid Assembly of the Genome of the Entomopathogenic Nematode Steinernema carpocapsae Identifies the X-Chromosome.</title>
        <authorList>
            <person name="Serra L."/>
            <person name="Macchietto M."/>
            <person name="Macias-Munoz A."/>
            <person name="McGill C.J."/>
            <person name="Rodriguez I.M."/>
            <person name="Rodriguez B."/>
            <person name="Murad R."/>
            <person name="Mortazavi A."/>
        </authorList>
    </citation>
    <scope>NUCLEOTIDE SEQUENCE [LARGE SCALE GENOMIC DNA]</scope>
    <source>
        <strain evidence="1 2">ALL</strain>
    </source>
</reference>
<protein>
    <submittedName>
        <fullName evidence="1">Uncharacterized protein</fullName>
    </submittedName>
</protein>
<comment type="caution">
    <text evidence="1">The sequence shown here is derived from an EMBL/GenBank/DDBJ whole genome shotgun (WGS) entry which is preliminary data.</text>
</comment>
<proteinExistence type="predicted"/>
<sequence length="118" mass="13111">MCCLKEIRCLDSETLVALVTGSSGHLKKTNAVIRYSSWRAADVVESGRRSDRRRRASAGSRLARGRRWKAFMVSGCLEHSATFETYEQSKSVLFQTETIVRRSVEASEGAFGKPAVLP</sequence>
<dbReference type="AlphaFoldDB" id="A0A4U5LUY8"/>
<evidence type="ECO:0000313" key="2">
    <source>
        <dbReference type="Proteomes" id="UP000298663"/>
    </source>
</evidence>
<organism evidence="1 2">
    <name type="scientific">Steinernema carpocapsae</name>
    <name type="common">Entomopathogenic nematode</name>
    <dbReference type="NCBI Taxonomy" id="34508"/>
    <lineage>
        <taxon>Eukaryota</taxon>
        <taxon>Metazoa</taxon>
        <taxon>Ecdysozoa</taxon>
        <taxon>Nematoda</taxon>
        <taxon>Chromadorea</taxon>
        <taxon>Rhabditida</taxon>
        <taxon>Tylenchina</taxon>
        <taxon>Panagrolaimomorpha</taxon>
        <taxon>Strongyloidoidea</taxon>
        <taxon>Steinernematidae</taxon>
        <taxon>Steinernema</taxon>
    </lineage>
</organism>
<keyword evidence="2" id="KW-1185">Reference proteome</keyword>
<reference evidence="1 2" key="1">
    <citation type="journal article" date="2015" name="Genome Biol.">
        <title>Comparative genomics of Steinernema reveals deeply conserved gene regulatory networks.</title>
        <authorList>
            <person name="Dillman A.R."/>
            <person name="Macchietto M."/>
            <person name="Porter C.F."/>
            <person name="Rogers A."/>
            <person name="Williams B."/>
            <person name="Antoshechkin I."/>
            <person name="Lee M.M."/>
            <person name="Goodwin Z."/>
            <person name="Lu X."/>
            <person name="Lewis E.E."/>
            <person name="Goodrich-Blair H."/>
            <person name="Stock S.P."/>
            <person name="Adams B.J."/>
            <person name="Sternberg P.W."/>
            <person name="Mortazavi A."/>
        </authorList>
    </citation>
    <scope>NUCLEOTIDE SEQUENCE [LARGE SCALE GENOMIC DNA]</scope>
    <source>
        <strain evidence="1 2">ALL</strain>
    </source>
</reference>
<dbReference type="EMBL" id="AZBU02000012">
    <property type="protein sequence ID" value="TKR59941.1"/>
    <property type="molecule type" value="Genomic_DNA"/>
</dbReference>